<evidence type="ECO:0000256" key="1">
    <source>
        <dbReference type="SAM" id="MobiDB-lite"/>
    </source>
</evidence>
<dbReference type="EMBL" id="CAJVPS010000355">
    <property type="protein sequence ID" value="CAG8480020.1"/>
    <property type="molecule type" value="Genomic_DNA"/>
</dbReference>
<name>A0A9N8W7K5_9GLOM</name>
<keyword evidence="3" id="KW-1185">Reference proteome</keyword>
<proteinExistence type="predicted"/>
<dbReference type="Proteomes" id="UP000789508">
    <property type="component" value="Unassembled WGS sequence"/>
</dbReference>
<evidence type="ECO:0000313" key="3">
    <source>
        <dbReference type="Proteomes" id="UP000789508"/>
    </source>
</evidence>
<organism evidence="2 3">
    <name type="scientific">Ambispora leptoticha</name>
    <dbReference type="NCBI Taxonomy" id="144679"/>
    <lineage>
        <taxon>Eukaryota</taxon>
        <taxon>Fungi</taxon>
        <taxon>Fungi incertae sedis</taxon>
        <taxon>Mucoromycota</taxon>
        <taxon>Glomeromycotina</taxon>
        <taxon>Glomeromycetes</taxon>
        <taxon>Archaeosporales</taxon>
        <taxon>Ambisporaceae</taxon>
        <taxon>Ambispora</taxon>
    </lineage>
</organism>
<protein>
    <submittedName>
        <fullName evidence="2">6388_t:CDS:1</fullName>
    </submittedName>
</protein>
<feature type="region of interest" description="Disordered" evidence="1">
    <location>
        <begin position="108"/>
        <end position="149"/>
    </location>
</feature>
<reference evidence="2" key="1">
    <citation type="submission" date="2021-06" db="EMBL/GenBank/DDBJ databases">
        <authorList>
            <person name="Kallberg Y."/>
            <person name="Tangrot J."/>
            <person name="Rosling A."/>
        </authorList>
    </citation>
    <scope>NUCLEOTIDE SEQUENCE</scope>
    <source>
        <strain evidence="2">FL130A</strain>
    </source>
</reference>
<comment type="caution">
    <text evidence="2">The sequence shown here is derived from an EMBL/GenBank/DDBJ whole genome shotgun (WGS) entry which is preliminary data.</text>
</comment>
<feature type="compositionally biased region" description="Basic and acidic residues" evidence="1">
    <location>
        <begin position="138"/>
        <end position="149"/>
    </location>
</feature>
<dbReference type="AlphaFoldDB" id="A0A9N8W7K5"/>
<sequence>MAIAFLDGVATCVQPPNILDCDWGWLVATRVVPSCRNMLNHLTFLIAIGNAWVATQKEKKSKSIDNFWKTVTLAQEKKVANEIERSVLQESLVREKVTRRLESIDDDRTYKRHRSQSSNIENNQKENNTEAINNEQNLGEKRVEEEHTRRYSLREREEINYAEISDSDILDPYHERMFRPTNWTTRNANPPVISPYRPIITKATYDQISTHIICAFNTTIHLVKETTESTLYEKIEKLLKMRNKLILKRPITEKLYAIFHADYSEIISKIMTETEAEDSETSEESRFLFFIRHTLLDFVAMFKYLSPKVLVRDMSERSYIVECLSPILRAFRNAFPDVKYEWIEKDVKTLKDASNMFMINVRARKTDLLVLRLSDAKKFYMLRCPGHLTNLKRNIQSEMPKNYS</sequence>
<accession>A0A9N8W7K5</accession>
<dbReference type="OrthoDB" id="2404656at2759"/>
<evidence type="ECO:0000313" key="2">
    <source>
        <dbReference type="EMBL" id="CAG8480020.1"/>
    </source>
</evidence>
<gene>
    <name evidence="2" type="ORF">ALEPTO_LOCUS2441</name>
</gene>